<reference evidence="1" key="2">
    <citation type="submission" date="2020-09" db="EMBL/GenBank/DDBJ databases">
        <authorList>
            <person name="Sun Q."/>
            <person name="Zhou Y."/>
        </authorList>
    </citation>
    <scope>NUCLEOTIDE SEQUENCE</scope>
    <source>
        <strain evidence="1">CGMCC 4.7403</strain>
    </source>
</reference>
<name>A0A918YY18_9ACTN</name>
<protein>
    <submittedName>
        <fullName evidence="1">Uncharacterized protein</fullName>
    </submittedName>
</protein>
<evidence type="ECO:0000313" key="2">
    <source>
        <dbReference type="Proteomes" id="UP000603227"/>
    </source>
</evidence>
<dbReference type="EMBL" id="BNAT01000014">
    <property type="protein sequence ID" value="GHE27877.1"/>
    <property type="molecule type" value="Genomic_DNA"/>
</dbReference>
<comment type="caution">
    <text evidence="1">The sequence shown here is derived from an EMBL/GenBank/DDBJ whole genome shotgun (WGS) entry which is preliminary data.</text>
</comment>
<gene>
    <name evidence="1" type="ORF">GCM10017771_42800</name>
</gene>
<dbReference type="AlphaFoldDB" id="A0A918YY18"/>
<dbReference type="RefSeq" id="WP_229913934.1">
    <property type="nucleotide sequence ID" value="NZ_BNAT01000014.1"/>
</dbReference>
<proteinExistence type="predicted"/>
<sequence length="235" mass="25421">MAPEVAQRCEFLAGLYLTLGYRQAKRFVLSRDTVCQLFCRESGVHLEYVELMLSQDADDLSTVLASDGGELLRTRLPKLTRFVVLDDDGDSDSRADGAASGPLHQLLGEDFRIVRYDGFLDTIIDLDSHLARLTSGDGPAEPRAVVTAVTLATDERTGESQVVSSGDAAALLARLARSSANVLVTGRPGIAPASARALYGAPGRPRRWHLPTDIKYDGLHLDLKMVKDGDIDARA</sequence>
<evidence type="ECO:0000313" key="1">
    <source>
        <dbReference type="EMBL" id="GHE27877.1"/>
    </source>
</evidence>
<keyword evidence="2" id="KW-1185">Reference proteome</keyword>
<accession>A0A918YY18</accession>
<organism evidence="1 2">
    <name type="scientific">Streptomyces capitiformicae</name>
    <dbReference type="NCBI Taxonomy" id="2014920"/>
    <lineage>
        <taxon>Bacteria</taxon>
        <taxon>Bacillati</taxon>
        <taxon>Actinomycetota</taxon>
        <taxon>Actinomycetes</taxon>
        <taxon>Kitasatosporales</taxon>
        <taxon>Streptomycetaceae</taxon>
        <taxon>Streptomyces</taxon>
    </lineage>
</organism>
<reference evidence="1" key="1">
    <citation type="journal article" date="2014" name="Int. J. Syst. Evol. Microbiol.">
        <title>Complete genome sequence of Corynebacterium casei LMG S-19264T (=DSM 44701T), isolated from a smear-ripened cheese.</title>
        <authorList>
            <consortium name="US DOE Joint Genome Institute (JGI-PGF)"/>
            <person name="Walter F."/>
            <person name="Albersmeier A."/>
            <person name="Kalinowski J."/>
            <person name="Ruckert C."/>
        </authorList>
    </citation>
    <scope>NUCLEOTIDE SEQUENCE</scope>
    <source>
        <strain evidence="1">CGMCC 4.7403</strain>
    </source>
</reference>
<dbReference type="Proteomes" id="UP000603227">
    <property type="component" value="Unassembled WGS sequence"/>
</dbReference>